<organism evidence="2 3">
    <name type="scientific">Roseinatronobacter bogoriensis subsp. barguzinensis</name>
    <dbReference type="NCBI Taxonomy" id="441209"/>
    <lineage>
        <taxon>Bacteria</taxon>
        <taxon>Pseudomonadati</taxon>
        <taxon>Pseudomonadota</taxon>
        <taxon>Alphaproteobacteria</taxon>
        <taxon>Rhodobacterales</taxon>
        <taxon>Paracoccaceae</taxon>
        <taxon>Roseinatronobacter</taxon>
    </lineage>
</organism>
<dbReference type="RefSeq" id="WP_071479367.1">
    <property type="nucleotide sequence ID" value="NZ_CP024899.1"/>
</dbReference>
<dbReference type="PANTHER" id="PTHR30399">
    <property type="entry name" value="UNCHARACTERIZED PROTEIN YGJP"/>
    <property type="match status" value="1"/>
</dbReference>
<dbReference type="Proteomes" id="UP000228948">
    <property type="component" value="Chromosome"/>
</dbReference>
<evidence type="ECO:0000313" key="2">
    <source>
        <dbReference type="EMBL" id="ATX65300.1"/>
    </source>
</evidence>
<sequence length="243" mass="28081">MSNQGVLTYGDRRIPYLIEVDPDRSKRVAIHVEPDGRVIVEAPPEADRPSIHSAVVKRARWIATHVAAAEDRQRHMIAREYISGEQVLYLGRRYVLKVTQSDQGSPSVRLKGNRLEVTHKDTTRDAVRAAVRAWYRVHARDFFDRRIGELSASLPWVKERPPFRLLEMSRQWGSCSPKGEIILNPHLIKAPRPCVDYVLVHEMAHLKHHDHSPEFFNLLGQEIPEWRRIKGQLDDLVDVMTNE</sequence>
<protein>
    <submittedName>
        <fullName evidence="2">M48 family peptidase</fullName>
    </submittedName>
</protein>
<proteinExistence type="predicted"/>
<keyword evidence="3" id="KW-1185">Reference proteome</keyword>
<evidence type="ECO:0000313" key="3">
    <source>
        <dbReference type="Proteomes" id="UP000228948"/>
    </source>
</evidence>
<feature type="domain" description="YgjP-like metallopeptidase" evidence="1">
    <location>
        <begin position="26"/>
        <end position="234"/>
    </location>
</feature>
<gene>
    <name evidence="2" type="ORF">BG454_05220</name>
</gene>
<dbReference type="AlphaFoldDB" id="A0A2K8KGK7"/>
<dbReference type="CDD" id="cd07344">
    <property type="entry name" value="M48_yhfN_like"/>
    <property type="match status" value="1"/>
</dbReference>
<dbReference type="Pfam" id="PF01863">
    <property type="entry name" value="YgjP-like"/>
    <property type="match status" value="1"/>
</dbReference>
<dbReference type="OrthoDB" id="9795402at2"/>
<dbReference type="KEGG" id="rbg:BG454_05220"/>
<dbReference type="PANTHER" id="PTHR30399:SF1">
    <property type="entry name" value="UTP PYROPHOSPHATASE"/>
    <property type="match status" value="1"/>
</dbReference>
<dbReference type="EMBL" id="CP024899">
    <property type="protein sequence ID" value="ATX65300.1"/>
    <property type="molecule type" value="Genomic_DNA"/>
</dbReference>
<dbReference type="InterPro" id="IPR002725">
    <property type="entry name" value="YgjP-like_metallopeptidase"/>
</dbReference>
<name>A0A2K8KGK7_9RHOB</name>
<reference evidence="2 3" key="1">
    <citation type="submission" date="2017-11" db="EMBL/GenBank/DDBJ databases">
        <title>Revised Sequence and Annotation of the Rhodobaca barguzinensis strain alga05 Genome.</title>
        <authorList>
            <person name="Kopejtka K."/>
            <person name="Tomasch J.M."/>
            <person name="Bunk B."/>
            <person name="Koblizek M."/>
        </authorList>
    </citation>
    <scope>NUCLEOTIDE SEQUENCE [LARGE SCALE GENOMIC DNA]</scope>
    <source>
        <strain evidence="3">alga05</strain>
    </source>
</reference>
<dbReference type="Gene3D" id="3.30.2010.10">
    <property type="entry name" value="Metalloproteases ('zincins'), catalytic domain"/>
    <property type="match status" value="1"/>
</dbReference>
<accession>A0A2K8KGK7</accession>
<dbReference type="InterPro" id="IPR053136">
    <property type="entry name" value="UTP_pyrophosphatase-like"/>
</dbReference>
<evidence type="ECO:0000259" key="1">
    <source>
        <dbReference type="Pfam" id="PF01863"/>
    </source>
</evidence>